<name>A0A4Z2IB36_9TELE</name>
<feature type="compositionally biased region" description="Basic and acidic residues" evidence="1">
    <location>
        <begin position="69"/>
        <end position="81"/>
    </location>
</feature>
<comment type="caution">
    <text evidence="2">The sequence shown here is derived from an EMBL/GenBank/DDBJ whole genome shotgun (WGS) entry which is preliminary data.</text>
</comment>
<proteinExistence type="predicted"/>
<accession>A0A4Z2IB36</accession>
<organism evidence="2 3">
    <name type="scientific">Liparis tanakae</name>
    <name type="common">Tanaka's snailfish</name>
    <dbReference type="NCBI Taxonomy" id="230148"/>
    <lineage>
        <taxon>Eukaryota</taxon>
        <taxon>Metazoa</taxon>
        <taxon>Chordata</taxon>
        <taxon>Craniata</taxon>
        <taxon>Vertebrata</taxon>
        <taxon>Euteleostomi</taxon>
        <taxon>Actinopterygii</taxon>
        <taxon>Neopterygii</taxon>
        <taxon>Teleostei</taxon>
        <taxon>Neoteleostei</taxon>
        <taxon>Acanthomorphata</taxon>
        <taxon>Eupercaria</taxon>
        <taxon>Perciformes</taxon>
        <taxon>Cottioidei</taxon>
        <taxon>Cottales</taxon>
        <taxon>Liparidae</taxon>
        <taxon>Liparis</taxon>
    </lineage>
</organism>
<evidence type="ECO:0000313" key="3">
    <source>
        <dbReference type="Proteomes" id="UP000314294"/>
    </source>
</evidence>
<dbReference type="EMBL" id="SRLO01000112">
    <property type="protein sequence ID" value="TNN74645.1"/>
    <property type="molecule type" value="Genomic_DNA"/>
</dbReference>
<keyword evidence="3" id="KW-1185">Reference proteome</keyword>
<gene>
    <name evidence="2" type="ORF">EYF80_015192</name>
</gene>
<evidence type="ECO:0000313" key="2">
    <source>
        <dbReference type="EMBL" id="TNN74645.1"/>
    </source>
</evidence>
<reference evidence="2 3" key="1">
    <citation type="submission" date="2019-03" db="EMBL/GenBank/DDBJ databases">
        <title>First draft genome of Liparis tanakae, snailfish: a comprehensive survey of snailfish specific genes.</title>
        <authorList>
            <person name="Kim W."/>
            <person name="Song I."/>
            <person name="Jeong J.-H."/>
            <person name="Kim D."/>
            <person name="Kim S."/>
            <person name="Ryu S."/>
            <person name="Song J.Y."/>
            <person name="Lee S.K."/>
        </authorList>
    </citation>
    <scope>NUCLEOTIDE SEQUENCE [LARGE SCALE GENOMIC DNA]</scope>
    <source>
        <tissue evidence="2">Muscle</tissue>
    </source>
</reference>
<protein>
    <submittedName>
        <fullName evidence="2">Uncharacterized protein</fullName>
    </submittedName>
</protein>
<evidence type="ECO:0000256" key="1">
    <source>
        <dbReference type="SAM" id="MobiDB-lite"/>
    </source>
</evidence>
<dbReference type="Proteomes" id="UP000314294">
    <property type="component" value="Unassembled WGS sequence"/>
</dbReference>
<sequence>MARPHMSTPCLAPLPIAHTCGFHYRNPLMSRAQLQLHLLFVCLCLHGKPGGHLREMDAQSEAVHQLESSQHEPQDQESQRA</sequence>
<dbReference type="AlphaFoldDB" id="A0A4Z2IB36"/>
<feature type="region of interest" description="Disordered" evidence="1">
    <location>
        <begin position="56"/>
        <end position="81"/>
    </location>
</feature>